<evidence type="ECO:0000313" key="1">
    <source>
        <dbReference type="EMBL" id="MBD3584524.1"/>
    </source>
</evidence>
<evidence type="ECO:0000313" key="2">
    <source>
        <dbReference type="Proteomes" id="UP000624419"/>
    </source>
</evidence>
<name>A0ABR8LKD4_9ALTE</name>
<accession>A0ABR8LKD4</accession>
<dbReference type="Proteomes" id="UP000624419">
    <property type="component" value="Unassembled WGS sequence"/>
</dbReference>
<keyword evidence="2" id="KW-1185">Reference proteome</keyword>
<organism evidence="1 2">
    <name type="scientific">Salinimonas profundi</name>
    <dbReference type="NCBI Taxonomy" id="2729140"/>
    <lineage>
        <taxon>Bacteria</taxon>
        <taxon>Pseudomonadati</taxon>
        <taxon>Pseudomonadota</taxon>
        <taxon>Gammaproteobacteria</taxon>
        <taxon>Alteromonadales</taxon>
        <taxon>Alteromonadaceae</taxon>
        <taxon>Alteromonas/Salinimonas group</taxon>
        <taxon>Salinimonas</taxon>
    </lineage>
</organism>
<reference evidence="1 2" key="1">
    <citation type="submission" date="2020-04" db="EMBL/GenBank/DDBJ databases">
        <title>Salinimonas sp. HHU 13199.</title>
        <authorList>
            <person name="Cui X."/>
            <person name="Zhang D."/>
        </authorList>
    </citation>
    <scope>NUCLEOTIDE SEQUENCE [LARGE SCALE GENOMIC DNA]</scope>
    <source>
        <strain evidence="1 2">HHU 13199</strain>
    </source>
</reference>
<protein>
    <submittedName>
        <fullName evidence="1">Uncharacterized protein</fullName>
    </submittedName>
</protein>
<proteinExistence type="predicted"/>
<sequence length="117" mass="14032">MESKLLKVKLQPNSKEKLLKLIEYIKQRPNEPFSEMQQKGYFWDSFFMDGEGNLYMVLKSEDFSSIMQDETSLIETEFRSHYEKFRTECWQKASYQDIEEIFCFNEELSFLGIVHGT</sequence>
<dbReference type="EMBL" id="JABBXD010000001">
    <property type="protein sequence ID" value="MBD3584524.1"/>
    <property type="molecule type" value="Genomic_DNA"/>
</dbReference>
<dbReference type="RefSeq" id="WP_191021978.1">
    <property type="nucleotide sequence ID" value="NZ_JABBXD010000001.1"/>
</dbReference>
<comment type="caution">
    <text evidence="1">The sequence shown here is derived from an EMBL/GenBank/DDBJ whole genome shotgun (WGS) entry which is preliminary data.</text>
</comment>
<gene>
    <name evidence="1" type="ORF">HHX48_02105</name>
</gene>